<name>A0A0S4QNI5_9ACTN</name>
<keyword evidence="2" id="KW-1185">Reference proteome</keyword>
<proteinExistence type="predicted"/>
<dbReference type="InterPro" id="IPR010310">
    <property type="entry name" value="T7SS_ESAT-6-like"/>
</dbReference>
<reference evidence="2" key="1">
    <citation type="submission" date="2015-11" db="EMBL/GenBank/DDBJ databases">
        <authorList>
            <person name="Varghese N."/>
        </authorList>
    </citation>
    <scope>NUCLEOTIDE SEQUENCE [LARGE SCALE GENOMIC DNA]</scope>
    <source>
        <strain evidence="2">DSM 45899</strain>
    </source>
</reference>
<evidence type="ECO:0000313" key="2">
    <source>
        <dbReference type="Proteomes" id="UP000198802"/>
    </source>
</evidence>
<dbReference type="Pfam" id="PF06013">
    <property type="entry name" value="WXG100"/>
    <property type="match status" value="1"/>
</dbReference>
<dbReference type="InterPro" id="IPR036689">
    <property type="entry name" value="ESAT-6-like_sf"/>
</dbReference>
<dbReference type="AlphaFoldDB" id="A0A0S4QNI5"/>
<protein>
    <submittedName>
        <fullName evidence="1">Proteins of 100 residues with WXG</fullName>
    </submittedName>
</protein>
<dbReference type="RefSeq" id="WP_091275478.1">
    <property type="nucleotide sequence ID" value="NZ_FAOZ01000006.1"/>
</dbReference>
<dbReference type="EMBL" id="FAOZ01000006">
    <property type="protein sequence ID" value="CUU56042.1"/>
    <property type="molecule type" value="Genomic_DNA"/>
</dbReference>
<accession>A0A0S4QNI5</accession>
<evidence type="ECO:0000313" key="1">
    <source>
        <dbReference type="EMBL" id="CUU56042.1"/>
    </source>
</evidence>
<dbReference type="Gene3D" id="1.10.287.1060">
    <property type="entry name" value="ESAT-6-like"/>
    <property type="match status" value="1"/>
</dbReference>
<dbReference type="Proteomes" id="UP000198802">
    <property type="component" value="Unassembled WGS sequence"/>
</dbReference>
<sequence>MPNPALISDEASTVAMITAFDNCQDECAAIQNAIDSAASQLFSPAGWQGVAAAKYRDALSGWQAGFNKVQQGLNMLNESMVVYANTTTSVEDNNAMIGSGWAEGLT</sequence>
<dbReference type="SUPFAM" id="SSF140453">
    <property type="entry name" value="EsxAB dimer-like"/>
    <property type="match status" value="1"/>
</dbReference>
<gene>
    <name evidence="1" type="ORF">Ga0074812_106297</name>
</gene>
<organism evidence="1 2">
    <name type="scientific">Parafrankia irregularis</name>
    <dbReference type="NCBI Taxonomy" id="795642"/>
    <lineage>
        <taxon>Bacteria</taxon>
        <taxon>Bacillati</taxon>
        <taxon>Actinomycetota</taxon>
        <taxon>Actinomycetes</taxon>
        <taxon>Frankiales</taxon>
        <taxon>Frankiaceae</taxon>
        <taxon>Parafrankia</taxon>
    </lineage>
</organism>